<evidence type="ECO:0000313" key="3">
    <source>
        <dbReference type="Proteomes" id="UP001418222"/>
    </source>
</evidence>
<protein>
    <submittedName>
        <fullName evidence="2">Uncharacterized protein</fullName>
    </submittedName>
</protein>
<dbReference type="PANTHER" id="PTHR34953">
    <property type="entry name" value="ALPHA/BETA HYDROLASE RELATED PROTEIN"/>
    <property type="match status" value="1"/>
</dbReference>
<evidence type="ECO:0000313" key="2">
    <source>
        <dbReference type="EMBL" id="KAK8958071.1"/>
    </source>
</evidence>
<dbReference type="Proteomes" id="UP001418222">
    <property type="component" value="Unassembled WGS sequence"/>
</dbReference>
<reference evidence="2 3" key="1">
    <citation type="journal article" date="2022" name="Nat. Plants">
        <title>Genomes of leafy and leafless Platanthera orchids illuminate the evolution of mycoheterotrophy.</title>
        <authorList>
            <person name="Li M.H."/>
            <person name="Liu K.W."/>
            <person name="Li Z."/>
            <person name="Lu H.C."/>
            <person name="Ye Q.L."/>
            <person name="Zhang D."/>
            <person name="Wang J.Y."/>
            <person name="Li Y.F."/>
            <person name="Zhong Z.M."/>
            <person name="Liu X."/>
            <person name="Yu X."/>
            <person name="Liu D.K."/>
            <person name="Tu X.D."/>
            <person name="Liu B."/>
            <person name="Hao Y."/>
            <person name="Liao X.Y."/>
            <person name="Jiang Y.T."/>
            <person name="Sun W.H."/>
            <person name="Chen J."/>
            <person name="Chen Y.Q."/>
            <person name="Ai Y."/>
            <person name="Zhai J.W."/>
            <person name="Wu S.S."/>
            <person name="Zhou Z."/>
            <person name="Hsiao Y.Y."/>
            <person name="Wu W.L."/>
            <person name="Chen Y.Y."/>
            <person name="Lin Y.F."/>
            <person name="Hsu J.L."/>
            <person name="Li C.Y."/>
            <person name="Wang Z.W."/>
            <person name="Zhao X."/>
            <person name="Zhong W.Y."/>
            <person name="Ma X.K."/>
            <person name="Ma L."/>
            <person name="Huang J."/>
            <person name="Chen G.Z."/>
            <person name="Huang M.Z."/>
            <person name="Huang L."/>
            <person name="Peng D.H."/>
            <person name="Luo Y.B."/>
            <person name="Zou S.Q."/>
            <person name="Chen S.P."/>
            <person name="Lan S."/>
            <person name="Tsai W.C."/>
            <person name="Van de Peer Y."/>
            <person name="Liu Z.J."/>
        </authorList>
    </citation>
    <scope>NUCLEOTIDE SEQUENCE [LARGE SCALE GENOMIC DNA]</scope>
    <source>
        <strain evidence="2">Lor287</strain>
    </source>
</reference>
<gene>
    <name evidence="2" type="ORF">KSP39_PZI000892</name>
</gene>
<keyword evidence="3" id="KW-1185">Reference proteome</keyword>
<keyword evidence="1" id="KW-0812">Transmembrane</keyword>
<sequence>MASTKETPWSRAWRAAKTLFFIANMLASLLLACAPPLVVILLDLLLPSAILSAADGPDSSASSFNSQLRSFRFRTSLVDLPLVSITRSLLILCSYLCFNGWEAYLGMTSVCALASAGYVSLKAFSMLWARPIQGKWRMLSFGVKEGSSVEALFLSSLALAMAHVLAAYRTSCRERRKLLVYKIDVEADFLVVAREILFIGNPEMFLRPPSLPSSSSSVPNARLVIFGNEVAISPQIISEVFSFAAGDDGIELYVEEYALMLDRMGHAAGNPSKLLKVNLAIEYRLLADITGKVICAKRTAHDAITRHQFWLMAAILDKKHPNWGLIVFEMIKKKLDKNSVHFGRVLGLILNHCCPQLLVSSKKHINASKRLTCALIGKWDRKIVNPRAAAAMRTSADTRTVEVTLPQSTGPEVGILPSPSLSLPSTFIPSTTILSSTQPIPSFISTIASSLPPHTTFLPISLDSSSHEDLFSFDIHEDSFMDASTSSPPDFLHSSTFSELLFSSIHEPVTPPLSAPPTISSTFTFSATPSTSTQVPLEQVALLPLANQIFDLLAPRLSSLLDAKLNPLLLSLRTLSASVSSLSSHLACPSSGGLESAATDSRQGEMNSSSFCQTINAEDLLAVTAYLVHGSRNFLRNVCLTFPLRHGHLRKAFNVDCQRLSKKKEEEDSDILFIQLDRDTQNNNTGLQLLSLCDIVLKAHSQEF</sequence>
<comment type="caution">
    <text evidence="2">The sequence shown here is derived from an EMBL/GenBank/DDBJ whole genome shotgun (WGS) entry which is preliminary data.</text>
</comment>
<proteinExistence type="predicted"/>
<feature type="transmembrane region" description="Helical" evidence="1">
    <location>
        <begin position="110"/>
        <end position="129"/>
    </location>
</feature>
<organism evidence="2 3">
    <name type="scientific">Platanthera zijinensis</name>
    <dbReference type="NCBI Taxonomy" id="2320716"/>
    <lineage>
        <taxon>Eukaryota</taxon>
        <taxon>Viridiplantae</taxon>
        <taxon>Streptophyta</taxon>
        <taxon>Embryophyta</taxon>
        <taxon>Tracheophyta</taxon>
        <taxon>Spermatophyta</taxon>
        <taxon>Magnoliopsida</taxon>
        <taxon>Liliopsida</taxon>
        <taxon>Asparagales</taxon>
        <taxon>Orchidaceae</taxon>
        <taxon>Orchidoideae</taxon>
        <taxon>Orchideae</taxon>
        <taxon>Orchidinae</taxon>
        <taxon>Platanthera</taxon>
    </lineage>
</organism>
<accession>A0AAP0C221</accession>
<feature type="transmembrane region" description="Helical" evidence="1">
    <location>
        <begin position="149"/>
        <end position="168"/>
    </location>
</feature>
<keyword evidence="1" id="KW-1133">Transmembrane helix</keyword>
<evidence type="ECO:0000256" key="1">
    <source>
        <dbReference type="SAM" id="Phobius"/>
    </source>
</evidence>
<name>A0AAP0C221_9ASPA</name>
<dbReference type="AlphaFoldDB" id="A0AAP0C221"/>
<dbReference type="PANTHER" id="PTHR34953:SF1">
    <property type="entry name" value="ALPHA_BETA HYDROLASE RELATED PROTEIN"/>
    <property type="match status" value="1"/>
</dbReference>
<dbReference type="PROSITE" id="PS51257">
    <property type="entry name" value="PROKAR_LIPOPROTEIN"/>
    <property type="match status" value="1"/>
</dbReference>
<dbReference type="EMBL" id="JBBWWQ010000001">
    <property type="protein sequence ID" value="KAK8958071.1"/>
    <property type="molecule type" value="Genomic_DNA"/>
</dbReference>
<keyword evidence="1" id="KW-0472">Membrane</keyword>